<feature type="repeat" description="TPR" evidence="1">
    <location>
        <begin position="312"/>
        <end position="345"/>
    </location>
</feature>
<feature type="compositionally biased region" description="Acidic residues" evidence="2">
    <location>
        <begin position="647"/>
        <end position="662"/>
    </location>
</feature>
<evidence type="ECO:0000256" key="2">
    <source>
        <dbReference type="SAM" id="MobiDB-lite"/>
    </source>
</evidence>
<dbReference type="PROSITE" id="PS50005">
    <property type="entry name" value="TPR"/>
    <property type="match status" value="1"/>
</dbReference>
<feature type="region of interest" description="Disordered" evidence="2">
    <location>
        <begin position="1"/>
        <end position="127"/>
    </location>
</feature>
<feature type="region of interest" description="Disordered" evidence="2">
    <location>
        <begin position="536"/>
        <end position="585"/>
    </location>
</feature>
<feature type="region of interest" description="Disordered" evidence="2">
    <location>
        <begin position="209"/>
        <end position="238"/>
    </location>
</feature>
<feature type="compositionally biased region" description="Basic residues" evidence="2">
    <location>
        <begin position="217"/>
        <end position="228"/>
    </location>
</feature>
<evidence type="ECO:0000313" key="4">
    <source>
        <dbReference type="Proteomes" id="UP001530293"/>
    </source>
</evidence>
<dbReference type="Proteomes" id="UP001530293">
    <property type="component" value="Unassembled WGS sequence"/>
</dbReference>
<feature type="region of interest" description="Disordered" evidence="2">
    <location>
        <begin position="628"/>
        <end position="673"/>
    </location>
</feature>
<feature type="compositionally biased region" description="Basic and acidic residues" evidence="2">
    <location>
        <begin position="543"/>
        <end position="569"/>
    </location>
</feature>
<accession>A0ABD3M660</accession>
<gene>
    <name evidence="3" type="ORF">ACHAWU_004869</name>
</gene>
<comment type="caution">
    <text evidence="3">The sequence shown here is derived from an EMBL/GenBank/DDBJ whole genome shotgun (WGS) entry which is preliminary data.</text>
</comment>
<keyword evidence="1" id="KW-0802">TPR repeat</keyword>
<feature type="compositionally biased region" description="Low complexity" evidence="2">
    <location>
        <begin position="42"/>
        <end position="53"/>
    </location>
</feature>
<dbReference type="EMBL" id="JALLBG020000237">
    <property type="protein sequence ID" value="KAL3758231.1"/>
    <property type="molecule type" value="Genomic_DNA"/>
</dbReference>
<dbReference type="AlphaFoldDB" id="A0ABD3M660"/>
<evidence type="ECO:0000313" key="3">
    <source>
        <dbReference type="EMBL" id="KAL3758231.1"/>
    </source>
</evidence>
<feature type="compositionally biased region" description="Acidic residues" evidence="2">
    <location>
        <begin position="570"/>
        <end position="585"/>
    </location>
</feature>
<name>A0ABD3M660_9STRA</name>
<feature type="compositionally biased region" description="Basic residues" evidence="2">
    <location>
        <begin position="100"/>
        <end position="109"/>
    </location>
</feature>
<organism evidence="3 4">
    <name type="scientific">Discostella pseudostelligera</name>
    <dbReference type="NCBI Taxonomy" id="259834"/>
    <lineage>
        <taxon>Eukaryota</taxon>
        <taxon>Sar</taxon>
        <taxon>Stramenopiles</taxon>
        <taxon>Ochrophyta</taxon>
        <taxon>Bacillariophyta</taxon>
        <taxon>Coscinodiscophyceae</taxon>
        <taxon>Thalassiosirophycidae</taxon>
        <taxon>Stephanodiscales</taxon>
        <taxon>Stephanodiscaceae</taxon>
        <taxon>Discostella</taxon>
    </lineage>
</organism>
<reference evidence="3 4" key="1">
    <citation type="submission" date="2024-10" db="EMBL/GenBank/DDBJ databases">
        <title>Updated reference genomes for cyclostephanoid diatoms.</title>
        <authorList>
            <person name="Roberts W.R."/>
            <person name="Alverson A.J."/>
        </authorList>
    </citation>
    <scope>NUCLEOTIDE SEQUENCE [LARGE SCALE GENOMIC DNA]</scope>
    <source>
        <strain evidence="3 4">AJA232-27</strain>
    </source>
</reference>
<proteinExistence type="predicted"/>
<keyword evidence="4" id="KW-1185">Reference proteome</keyword>
<feature type="compositionally biased region" description="Low complexity" evidence="2">
    <location>
        <begin position="663"/>
        <end position="673"/>
    </location>
</feature>
<sequence>MAKTKSNRNRGGAKQRGNWSNAEHDARTAKRVTSMNKKRMRQQQQRQQQQQQQELEREKEDNNTNNNDDNLRPTKKANIAQKHHNPSSSNANHELPLHQTRLKKKKRKPNRDEHSATTTNNYKNTHLAHDSHDKLDMAKLRLATAQLQRRVTLLKERLENWDPVEEAKLQLEQHQSSSIEQKMQLDAQNSLKDRTARQKAHDEYNLLHAAHGVNSSQHRRKANLRSKPRSGPESWKLRGAARPAHEVYDFDVRYVDVHVVAKEEANAKARRVKNVMRECRGRFAIEEAKEKDGNNTTTSVFLPPQPHCRQYLSLLTQLGSLQLHRKNYSSARSSFLEAISLEGHNWSHSITNARNQLMTMYMATNRPSSARQLYMSLPSDRSAWIQYSAALIEYVSWNVLHETGSTAQSAERMLTAAIRGNVYVVYLLAWPAMFERAMEYTHEVVESGLLDRKSGSLLEAIEYGCNCYSESRESEDEDGGDDRGMGLWLSTEGSLDWVRSVVLRVLNDNTTIEDGSDDGDGLTKADLLRWESQLNEEEEEFELERNAKEMKLNERRDQRETSDTGSDKDQELDDGEEEEEEEEEELDVVMYAGMFRTAMDWLQDAGEFLKEPTFEYITHVKECAMEDEDKEVVKDAGTNVDVVDSSDSSEDSSENVEEDDEASTSSNDSSDAD</sequence>
<evidence type="ECO:0000256" key="1">
    <source>
        <dbReference type="PROSITE-ProRule" id="PRU00339"/>
    </source>
</evidence>
<protein>
    <submittedName>
        <fullName evidence="3">Uncharacterized protein</fullName>
    </submittedName>
</protein>
<feature type="compositionally biased region" description="Basic residues" evidence="2">
    <location>
        <begin position="1"/>
        <end position="13"/>
    </location>
</feature>
<dbReference type="InterPro" id="IPR019734">
    <property type="entry name" value="TPR_rpt"/>
</dbReference>